<feature type="region of interest" description="Disordered" evidence="1">
    <location>
        <begin position="19"/>
        <end position="44"/>
    </location>
</feature>
<reference evidence="3" key="1">
    <citation type="journal article" date="2014" name="Proc. Natl. Acad. Sci. U.S.A.">
        <title>Extensive sampling of basidiomycete genomes demonstrates inadequacy of the white-rot/brown-rot paradigm for wood decay fungi.</title>
        <authorList>
            <person name="Riley R."/>
            <person name="Salamov A.A."/>
            <person name="Brown D.W."/>
            <person name="Nagy L.G."/>
            <person name="Floudas D."/>
            <person name="Held B.W."/>
            <person name="Levasseur A."/>
            <person name="Lombard V."/>
            <person name="Morin E."/>
            <person name="Otillar R."/>
            <person name="Lindquist E.A."/>
            <person name="Sun H."/>
            <person name="LaButti K.M."/>
            <person name="Schmutz J."/>
            <person name="Jabbour D."/>
            <person name="Luo H."/>
            <person name="Baker S.E."/>
            <person name="Pisabarro A.G."/>
            <person name="Walton J.D."/>
            <person name="Blanchette R.A."/>
            <person name="Henrissat B."/>
            <person name="Martin F."/>
            <person name="Cullen D."/>
            <person name="Hibbett D.S."/>
            <person name="Grigoriev I.V."/>
        </authorList>
    </citation>
    <scope>NUCLEOTIDE SEQUENCE [LARGE SCALE GENOMIC DNA]</scope>
    <source>
        <strain evidence="3">CBS 339.88</strain>
    </source>
</reference>
<sequence>MPQKIREKAYKALPASVNVAQIIPPPDPSGEGDASSSGSMQKHQKEERRAQFGLVWRWQYTITWYWGELQAISVRPAAVAWNLGFGSWPPIPTANANASWRKGMTIPLPSFQCERERRCDVTSTVRINTDVRHSTLSLRLRQPAPHTVPSSIVAADPVSVLCPR</sequence>
<protein>
    <submittedName>
        <fullName evidence="2">Uncharacterized protein</fullName>
    </submittedName>
</protein>
<evidence type="ECO:0000313" key="3">
    <source>
        <dbReference type="Proteomes" id="UP000027222"/>
    </source>
</evidence>
<accession>A0A067SN18</accession>
<name>A0A067SN18_GALM3</name>
<dbReference type="HOGENOM" id="CLU_1619141_0_0_1"/>
<proteinExistence type="predicted"/>
<dbReference type="AlphaFoldDB" id="A0A067SN18"/>
<gene>
    <name evidence="2" type="ORF">GALMADRAFT_215385</name>
</gene>
<evidence type="ECO:0000256" key="1">
    <source>
        <dbReference type="SAM" id="MobiDB-lite"/>
    </source>
</evidence>
<organism evidence="2 3">
    <name type="scientific">Galerina marginata (strain CBS 339.88)</name>
    <dbReference type="NCBI Taxonomy" id="685588"/>
    <lineage>
        <taxon>Eukaryota</taxon>
        <taxon>Fungi</taxon>
        <taxon>Dikarya</taxon>
        <taxon>Basidiomycota</taxon>
        <taxon>Agaricomycotina</taxon>
        <taxon>Agaricomycetes</taxon>
        <taxon>Agaricomycetidae</taxon>
        <taxon>Agaricales</taxon>
        <taxon>Agaricineae</taxon>
        <taxon>Strophariaceae</taxon>
        <taxon>Galerina</taxon>
    </lineage>
</organism>
<dbReference type="EMBL" id="KL142404">
    <property type="protein sequence ID" value="KDR69089.1"/>
    <property type="molecule type" value="Genomic_DNA"/>
</dbReference>
<evidence type="ECO:0000313" key="2">
    <source>
        <dbReference type="EMBL" id="KDR69089.1"/>
    </source>
</evidence>
<keyword evidence="3" id="KW-1185">Reference proteome</keyword>
<dbReference type="Proteomes" id="UP000027222">
    <property type="component" value="Unassembled WGS sequence"/>
</dbReference>